<keyword evidence="5 12" id="KW-1003">Cell membrane</keyword>
<keyword evidence="17" id="KW-1185">Reference proteome</keyword>
<dbReference type="InterPro" id="IPR004513">
    <property type="entry name" value="FtsX"/>
</dbReference>
<evidence type="ECO:0000256" key="9">
    <source>
        <dbReference type="ARBA" id="ARBA00022989"/>
    </source>
</evidence>
<comment type="similarity">
    <text evidence="2 12">Belongs to the ABC-4 integral membrane protein family. FtsX subfamily.</text>
</comment>
<evidence type="ECO:0000313" key="16">
    <source>
        <dbReference type="EMBL" id="GFE80874.1"/>
    </source>
</evidence>
<dbReference type="PANTHER" id="PTHR47755:SF1">
    <property type="entry name" value="CELL DIVISION PROTEIN FTSX"/>
    <property type="match status" value="1"/>
</dbReference>
<dbReference type="RefSeq" id="WP_209005433.1">
    <property type="nucleotide sequence ID" value="NZ_BLJN01000003.1"/>
</dbReference>
<evidence type="ECO:0000256" key="8">
    <source>
        <dbReference type="ARBA" id="ARBA00022692"/>
    </source>
</evidence>
<keyword evidence="6 12" id="KW-0997">Cell inner membrane</keyword>
<dbReference type="EMBL" id="BLJN01000003">
    <property type="protein sequence ID" value="GFE80874.1"/>
    <property type="molecule type" value="Genomic_DNA"/>
</dbReference>
<reference evidence="17" key="1">
    <citation type="submission" date="2020-01" db="EMBL/GenBank/DDBJ databases">
        <title>'Steroidobacter agaridevorans' sp. nov., agar-degrading bacteria isolated from rhizosphere soils.</title>
        <authorList>
            <person name="Ikenaga M."/>
            <person name="Kataoka M."/>
            <person name="Murouchi A."/>
            <person name="Katsuragi S."/>
            <person name="Sakai M."/>
        </authorList>
    </citation>
    <scope>NUCLEOTIDE SEQUENCE [LARGE SCALE GENOMIC DNA]</scope>
    <source>
        <strain evidence="17">YU21-B</strain>
    </source>
</reference>
<evidence type="ECO:0000256" key="6">
    <source>
        <dbReference type="ARBA" id="ARBA00022519"/>
    </source>
</evidence>
<evidence type="ECO:0000256" key="5">
    <source>
        <dbReference type="ARBA" id="ARBA00022475"/>
    </source>
</evidence>
<evidence type="ECO:0000256" key="2">
    <source>
        <dbReference type="ARBA" id="ARBA00007379"/>
    </source>
</evidence>
<feature type="transmembrane region" description="Helical" evidence="13">
    <location>
        <begin position="176"/>
        <end position="196"/>
    </location>
</feature>
<evidence type="ECO:0000256" key="3">
    <source>
        <dbReference type="ARBA" id="ARBA00011160"/>
    </source>
</evidence>
<dbReference type="PIRSF" id="PIRSF003097">
    <property type="entry name" value="FtsX"/>
    <property type="match status" value="1"/>
</dbReference>
<evidence type="ECO:0000256" key="1">
    <source>
        <dbReference type="ARBA" id="ARBA00004429"/>
    </source>
</evidence>
<dbReference type="PANTHER" id="PTHR47755">
    <property type="entry name" value="CELL DIVISION PROTEIN FTSX"/>
    <property type="match status" value="1"/>
</dbReference>
<keyword evidence="9 13" id="KW-1133">Transmembrane helix</keyword>
<protein>
    <recommendedName>
        <fullName evidence="4 12">Cell division protein FtsX</fullName>
    </recommendedName>
</protein>
<dbReference type="GO" id="GO:0051301">
    <property type="term" value="P:cell division"/>
    <property type="evidence" value="ECO:0007669"/>
    <property type="project" value="UniProtKB-KW"/>
</dbReference>
<name>A0A829YBV3_9GAMM</name>
<comment type="subcellular location">
    <subcellularLocation>
        <location evidence="1">Cell inner membrane</location>
        <topology evidence="1">Multi-pass membrane protein</topology>
    </subcellularLocation>
</comment>
<keyword evidence="7 12" id="KW-0132">Cell division</keyword>
<dbReference type="Gene3D" id="3.30.70.3040">
    <property type="match status" value="1"/>
</dbReference>
<dbReference type="Pfam" id="PF18075">
    <property type="entry name" value="FtsX_ECD"/>
    <property type="match status" value="1"/>
</dbReference>
<evidence type="ECO:0000259" key="15">
    <source>
        <dbReference type="Pfam" id="PF18075"/>
    </source>
</evidence>
<organism evidence="16 17">
    <name type="scientific">Steroidobacter agaridevorans</name>
    <dbReference type="NCBI Taxonomy" id="2695856"/>
    <lineage>
        <taxon>Bacteria</taxon>
        <taxon>Pseudomonadati</taxon>
        <taxon>Pseudomonadota</taxon>
        <taxon>Gammaproteobacteria</taxon>
        <taxon>Steroidobacterales</taxon>
        <taxon>Steroidobacteraceae</taxon>
        <taxon>Steroidobacter</taxon>
    </lineage>
</organism>
<feature type="domain" description="FtsX extracellular" evidence="15">
    <location>
        <begin position="61"/>
        <end position="156"/>
    </location>
</feature>
<dbReference type="GO" id="GO:0005886">
    <property type="term" value="C:plasma membrane"/>
    <property type="evidence" value="ECO:0007669"/>
    <property type="project" value="UniProtKB-SubCell"/>
</dbReference>
<dbReference type="InterPro" id="IPR040690">
    <property type="entry name" value="FtsX_ECD"/>
</dbReference>
<accession>A0A829YBV3</accession>
<evidence type="ECO:0000259" key="14">
    <source>
        <dbReference type="Pfam" id="PF02687"/>
    </source>
</evidence>
<evidence type="ECO:0000313" key="17">
    <source>
        <dbReference type="Proteomes" id="UP000445000"/>
    </source>
</evidence>
<feature type="transmembrane region" description="Helical" evidence="13">
    <location>
        <begin position="229"/>
        <end position="250"/>
    </location>
</feature>
<keyword evidence="10 12" id="KW-0472">Membrane</keyword>
<evidence type="ECO:0000256" key="7">
    <source>
        <dbReference type="ARBA" id="ARBA00022618"/>
    </source>
</evidence>
<evidence type="ECO:0000256" key="10">
    <source>
        <dbReference type="ARBA" id="ARBA00023136"/>
    </source>
</evidence>
<dbReference type="Proteomes" id="UP000445000">
    <property type="component" value="Unassembled WGS sequence"/>
</dbReference>
<proteinExistence type="inferred from homology"/>
<dbReference type="Pfam" id="PF02687">
    <property type="entry name" value="FtsX"/>
    <property type="match status" value="1"/>
</dbReference>
<dbReference type="NCBIfam" id="TIGR00439">
    <property type="entry name" value="FtsX_Gneg"/>
    <property type="match status" value="1"/>
</dbReference>
<evidence type="ECO:0000256" key="11">
    <source>
        <dbReference type="ARBA" id="ARBA00023306"/>
    </source>
</evidence>
<dbReference type="InterPro" id="IPR003838">
    <property type="entry name" value="ABC3_permease_C"/>
</dbReference>
<feature type="domain" description="ABC3 transporter permease C-terminal" evidence="14">
    <location>
        <begin position="178"/>
        <end position="296"/>
    </location>
</feature>
<dbReference type="GO" id="GO:0032153">
    <property type="term" value="C:cell division site"/>
    <property type="evidence" value="ECO:0007669"/>
    <property type="project" value="TreeGrafter"/>
</dbReference>
<feature type="transmembrane region" description="Helical" evidence="13">
    <location>
        <begin position="24"/>
        <end position="47"/>
    </location>
</feature>
<comment type="caution">
    <text evidence="16">The sequence shown here is derived from an EMBL/GenBank/DDBJ whole genome shotgun (WGS) entry which is preliminary data.</text>
</comment>
<feature type="transmembrane region" description="Helical" evidence="13">
    <location>
        <begin position="274"/>
        <end position="294"/>
    </location>
</feature>
<evidence type="ECO:0000256" key="4">
    <source>
        <dbReference type="ARBA" id="ARBA00021907"/>
    </source>
</evidence>
<dbReference type="InterPro" id="IPR047590">
    <property type="entry name" value="FtsX_proteobact-type"/>
</dbReference>
<keyword evidence="11 12" id="KW-0131">Cell cycle</keyword>
<comment type="subunit">
    <text evidence="3">Forms a membrane-associated complex with FtsE.</text>
</comment>
<sequence>MSAWLTRHAQTSIGSLGRLSQHKLATLLTVLVIGIALALPACLHLLISNAQTATGNWNKAVDLTVFLKRPTSAEEATRTAGRIKQRRDVSNVEVITADAALKEFRHDSGFGAAIDALNENPLPHTLVVTPATDFTTSANLDSLAADLRAMPSVEIVQLDTAWVNRLNAILETVRRGLIVAAALLALGVMVIVGNTIRLDIQNRRAEIEVTKLVGGTDGFVRRPFLYNGIWYGLGGGLTAWIITAAVIAILREPIGRMAGLYGSAFELGGLDTRATLILLGGGIVLGWLGSYLAATRHLRAIEPT</sequence>
<dbReference type="AlphaFoldDB" id="A0A829YBV3"/>
<evidence type="ECO:0000256" key="12">
    <source>
        <dbReference type="PIRNR" id="PIRNR003097"/>
    </source>
</evidence>
<gene>
    <name evidence="16" type="primary">ftsX</name>
    <name evidence="16" type="ORF">GCM10011487_28740</name>
</gene>
<comment type="function">
    <text evidence="12">Part of the ABC transporter FtsEX involved in cellular division.</text>
</comment>
<keyword evidence="8 13" id="KW-0812">Transmembrane</keyword>
<evidence type="ECO:0000256" key="13">
    <source>
        <dbReference type="SAM" id="Phobius"/>
    </source>
</evidence>